<proteinExistence type="inferred from homology"/>
<dbReference type="FunFam" id="1.10.10.10:FF:000001">
    <property type="entry name" value="LysR family transcriptional regulator"/>
    <property type="match status" value="1"/>
</dbReference>
<dbReference type="PROSITE" id="PS50931">
    <property type="entry name" value="HTH_LYSR"/>
    <property type="match status" value="1"/>
</dbReference>
<reference evidence="6" key="1">
    <citation type="submission" date="2022-06" db="EMBL/GenBank/DDBJ databases">
        <authorList>
            <person name="Sun Q."/>
        </authorList>
    </citation>
    <scope>NUCLEOTIDE SEQUENCE</scope>
    <source>
        <strain evidence="6">S101</strain>
    </source>
</reference>
<name>A0AAJ1BWW8_9HYPH</name>
<keyword evidence="3" id="KW-0238">DNA-binding</keyword>
<dbReference type="RefSeq" id="WP_250915895.1">
    <property type="nucleotide sequence ID" value="NZ_JAMXLX010000002.1"/>
</dbReference>
<sequence>MFELSHLRCFAAVADELHFGRAAARLHMTQPPLSRQIQQLEHQVGVELLNRSSRSVKLTPAGRSFLIEVRRILNLAESASLSARRIAEGRDGALAVGFTASASYSFLPQLLTAAKVPLRNIDFTLKEMVTQEQLEALSSGQIDVGLMRPVVGHEELDFFVVAREKLVCAIPIDHPLARRRTITAQDFDQETCIGYSPVEARYFYDLLAAVFLSVGVTPRYIHYMSQIHAILALVQAGLGIALVPESARQLQFESMVIREVELSLPQPVTLSVAWRRNNDNPALNGFLTLLRTRAAAAVSN</sequence>
<dbReference type="AlphaFoldDB" id="A0AAJ1BWW8"/>
<dbReference type="SUPFAM" id="SSF46785">
    <property type="entry name" value="Winged helix' DNA-binding domain"/>
    <property type="match status" value="1"/>
</dbReference>
<evidence type="ECO:0000259" key="5">
    <source>
        <dbReference type="PROSITE" id="PS50931"/>
    </source>
</evidence>
<dbReference type="InterPro" id="IPR000847">
    <property type="entry name" value="LysR_HTH_N"/>
</dbReference>
<evidence type="ECO:0000256" key="3">
    <source>
        <dbReference type="ARBA" id="ARBA00023125"/>
    </source>
</evidence>
<dbReference type="Pfam" id="PF00126">
    <property type="entry name" value="HTH_1"/>
    <property type="match status" value="1"/>
</dbReference>
<evidence type="ECO:0000256" key="1">
    <source>
        <dbReference type="ARBA" id="ARBA00009437"/>
    </source>
</evidence>
<dbReference type="PRINTS" id="PR00039">
    <property type="entry name" value="HTHLYSR"/>
</dbReference>
<dbReference type="SUPFAM" id="SSF53850">
    <property type="entry name" value="Periplasmic binding protein-like II"/>
    <property type="match status" value="1"/>
</dbReference>
<keyword evidence="4" id="KW-0804">Transcription</keyword>
<gene>
    <name evidence="6" type="ORF">NBH21_08575</name>
</gene>
<dbReference type="GO" id="GO:0032993">
    <property type="term" value="C:protein-DNA complex"/>
    <property type="evidence" value="ECO:0007669"/>
    <property type="project" value="TreeGrafter"/>
</dbReference>
<dbReference type="InterPro" id="IPR036388">
    <property type="entry name" value="WH-like_DNA-bd_sf"/>
</dbReference>
<dbReference type="EMBL" id="JAMXLX010000002">
    <property type="protein sequence ID" value="MCO5956820.1"/>
    <property type="molecule type" value="Genomic_DNA"/>
</dbReference>
<dbReference type="GO" id="GO:0003700">
    <property type="term" value="F:DNA-binding transcription factor activity"/>
    <property type="evidence" value="ECO:0007669"/>
    <property type="project" value="InterPro"/>
</dbReference>
<evidence type="ECO:0000256" key="4">
    <source>
        <dbReference type="ARBA" id="ARBA00023163"/>
    </source>
</evidence>
<comment type="caution">
    <text evidence="6">The sequence shown here is derived from an EMBL/GenBank/DDBJ whole genome shotgun (WGS) entry which is preliminary data.</text>
</comment>
<dbReference type="Gene3D" id="1.10.10.10">
    <property type="entry name" value="Winged helix-like DNA-binding domain superfamily/Winged helix DNA-binding domain"/>
    <property type="match status" value="1"/>
</dbReference>
<feature type="domain" description="HTH lysR-type" evidence="5">
    <location>
        <begin position="2"/>
        <end position="59"/>
    </location>
</feature>
<dbReference type="Gene3D" id="3.40.190.10">
    <property type="entry name" value="Periplasmic binding protein-like II"/>
    <property type="match status" value="2"/>
</dbReference>
<evidence type="ECO:0000313" key="7">
    <source>
        <dbReference type="Proteomes" id="UP001155380"/>
    </source>
</evidence>
<dbReference type="Pfam" id="PF03466">
    <property type="entry name" value="LysR_substrate"/>
    <property type="match status" value="1"/>
</dbReference>
<dbReference type="GO" id="GO:0003677">
    <property type="term" value="F:DNA binding"/>
    <property type="evidence" value="ECO:0007669"/>
    <property type="project" value="UniProtKB-KW"/>
</dbReference>
<dbReference type="InterPro" id="IPR036390">
    <property type="entry name" value="WH_DNA-bd_sf"/>
</dbReference>
<accession>A0AAJ1BWW8</accession>
<dbReference type="Proteomes" id="UP001155380">
    <property type="component" value="Unassembled WGS sequence"/>
</dbReference>
<keyword evidence="2" id="KW-0805">Transcription regulation</keyword>
<protein>
    <submittedName>
        <fullName evidence="6">LysR family transcriptional regulator</fullName>
    </submittedName>
</protein>
<comment type="similarity">
    <text evidence="1">Belongs to the LysR transcriptional regulatory family.</text>
</comment>
<evidence type="ECO:0000256" key="2">
    <source>
        <dbReference type="ARBA" id="ARBA00023015"/>
    </source>
</evidence>
<dbReference type="InterPro" id="IPR005119">
    <property type="entry name" value="LysR_subst-bd"/>
</dbReference>
<dbReference type="PANTHER" id="PTHR30346">
    <property type="entry name" value="TRANSCRIPTIONAL DUAL REGULATOR HCAR-RELATED"/>
    <property type="match status" value="1"/>
</dbReference>
<organism evidence="6 7">
    <name type="scientific">Ciceribacter sichuanensis</name>
    <dbReference type="NCBI Taxonomy" id="2949647"/>
    <lineage>
        <taxon>Bacteria</taxon>
        <taxon>Pseudomonadati</taxon>
        <taxon>Pseudomonadota</taxon>
        <taxon>Alphaproteobacteria</taxon>
        <taxon>Hyphomicrobiales</taxon>
        <taxon>Rhizobiaceae</taxon>
        <taxon>Ciceribacter</taxon>
    </lineage>
</organism>
<dbReference type="PANTHER" id="PTHR30346:SF0">
    <property type="entry name" value="HCA OPERON TRANSCRIPTIONAL ACTIVATOR HCAR"/>
    <property type="match status" value="1"/>
</dbReference>
<evidence type="ECO:0000313" key="6">
    <source>
        <dbReference type="EMBL" id="MCO5956820.1"/>
    </source>
</evidence>